<gene>
    <name evidence="2" type="ORF">GCM10023149_37110</name>
</gene>
<evidence type="ECO:0000313" key="3">
    <source>
        <dbReference type="Proteomes" id="UP001500582"/>
    </source>
</evidence>
<dbReference type="EMBL" id="BAABFT010000011">
    <property type="protein sequence ID" value="GAA4331334.1"/>
    <property type="molecule type" value="Genomic_DNA"/>
</dbReference>
<keyword evidence="3" id="KW-1185">Reference proteome</keyword>
<dbReference type="InterPro" id="IPR036691">
    <property type="entry name" value="Endo/exonu/phosph_ase_sf"/>
</dbReference>
<dbReference type="Proteomes" id="UP001500582">
    <property type="component" value="Unassembled WGS sequence"/>
</dbReference>
<reference evidence="3" key="1">
    <citation type="journal article" date="2019" name="Int. J. Syst. Evol. Microbiol.">
        <title>The Global Catalogue of Microorganisms (GCM) 10K type strain sequencing project: providing services to taxonomists for standard genome sequencing and annotation.</title>
        <authorList>
            <consortium name="The Broad Institute Genomics Platform"/>
            <consortium name="The Broad Institute Genome Sequencing Center for Infectious Disease"/>
            <person name="Wu L."/>
            <person name="Ma J."/>
        </authorList>
    </citation>
    <scope>NUCLEOTIDE SEQUENCE [LARGE SCALE GENOMIC DNA]</scope>
    <source>
        <strain evidence="3">JCM 17705</strain>
    </source>
</reference>
<protein>
    <recommendedName>
        <fullName evidence="1">Endonuclease/exonuclease/phosphatase domain-containing protein</fullName>
    </recommendedName>
</protein>
<dbReference type="Gene3D" id="3.60.10.10">
    <property type="entry name" value="Endonuclease/exonuclease/phosphatase"/>
    <property type="match status" value="1"/>
</dbReference>
<name>A0ABP8GYB0_9SPHI</name>
<comment type="caution">
    <text evidence="2">The sequence shown here is derived from an EMBL/GenBank/DDBJ whole genome shotgun (WGS) entry which is preliminary data.</text>
</comment>
<dbReference type="CDD" id="cd09084">
    <property type="entry name" value="EEP-2"/>
    <property type="match status" value="1"/>
</dbReference>
<evidence type="ECO:0000259" key="1">
    <source>
        <dbReference type="Pfam" id="PF03372"/>
    </source>
</evidence>
<dbReference type="InterPro" id="IPR051916">
    <property type="entry name" value="GPI-anchor_lipid_remodeler"/>
</dbReference>
<feature type="domain" description="Endonuclease/exonuclease/phosphatase" evidence="1">
    <location>
        <begin position="4"/>
        <end position="240"/>
    </location>
</feature>
<dbReference type="SUPFAM" id="SSF56219">
    <property type="entry name" value="DNase I-like"/>
    <property type="match status" value="1"/>
</dbReference>
<evidence type="ECO:0000313" key="2">
    <source>
        <dbReference type="EMBL" id="GAA4331334.1"/>
    </source>
</evidence>
<dbReference type="PANTHER" id="PTHR14859">
    <property type="entry name" value="CALCOFLUOR WHITE HYPERSENSITIVE PROTEIN PRECURSOR"/>
    <property type="match status" value="1"/>
</dbReference>
<dbReference type="Pfam" id="PF03372">
    <property type="entry name" value="Exo_endo_phos"/>
    <property type="match status" value="1"/>
</dbReference>
<dbReference type="PANTHER" id="PTHR14859:SF15">
    <property type="entry name" value="ENDONUCLEASE_EXONUCLEASE_PHOSPHATASE DOMAIN-CONTAINING PROTEIN"/>
    <property type="match status" value="1"/>
</dbReference>
<dbReference type="InterPro" id="IPR005135">
    <property type="entry name" value="Endo/exonuclease/phosphatase"/>
</dbReference>
<accession>A0ABP8GYB0</accession>
<organism evidence="2 3">
    <name type="scientific">Mucilaginibacter gynuensis</name>
    <dbReference type="NCBI Taxonomy" id="1302236"/>
    <lineage>
        <taxon>Bacteria</taxon>
        <taxon>Pseudomonadati</taxon>
        <taxon>Bacteroidota</taxon>
        <taxon>Sphingobacteriia</taxon>
        <taxon>Sphingobacteriales</taxon>
        <taxon>Sphingobacteriaceae</taxon>
        <taxon>Mucilaginibacter</taxon>
    </lineage>
</organism>
<sequence length="249" mass="28785">MRIMTWNVHHFQPLKGKSKILTHQMLKLIDSVNPDILCLQEYYDQTNRRIDITDSIKRIMHTEYAYFQPVKKKYTGIAIFSKYPIIYKKNLNNSMTACDQCIIADILIHGRVQRVYALHLQSYFLPLKQAGQSDLTYAASVVNSLKMGFIKRSRQVNQLSKEIRTSPYPVILTGDFNDPPASYTFHKLSKGLINTFKEQGSGYGSTYAESLLPFQIDYILVPKNTQVQHYRVVRQKLSDHYPVVADISK</sequence>
<proteinExistence type="predicted"/>